<reference evidence="10 11" key="1">
    <citation type="submission" date="2020-04" db="EMBL/GenBank/DDBJ databases">
        <title>Usitatibacter rugosus gen. nov., sp. nov. and Usitatibacter palustris sp. nov., novel members of Usitatibacteraceae fam. nov. within the order Nitrosomonadales isolated from soil.</title>
        <authorList>
            <person name="Huber K.J."/>
            <person name="Neumann-Schaal M."/>
            <person name="Geppert A."/>
            <person name="Luckner M."/>
            <person name="Wanner G."/>
            <person name="Overmann J."/>
        </authorList>
    </citation>
    <scope>NUCLEOTIDE SEQUENCE [LARGE SCALE GENOMIC DNA]</scope>
    <source>
        <strain evidence="10 11">0125_3</strain>
    </source>
</reference>
<dbReference type="Proteomes" id="UP000501534">
    <property type="component" value="Chromosome"/>
</dbReference>
<dbReference type="InterPro" id="IPR001789">
    <property type="entry name" value="Sig_transdc_resp-reg_receiver"/>
</dbReference>
<feature type="DNA-binding region" description="OmpR/PhoB-type" evidence="7">
    <location>
        <begin position="127"/>
        <end position="226"/>
    </location>
</feature>
<evidence type="ECO:0000259" key="9">
    <source>
        <dbReference type="PROSITE" id="PS51755"/>
    </source>
</evidence>
<evidence type="ECO:0000256" key="3">
    <source>
        <dbReference type="ARBA" id="ARBA00023015"/>
    </source>
</evidence>
<keyword evidence="5" id="KW-0804">Transcription</keyword>
<evidence type="ECO:0000313" key="11">
    <source>
        <dbReference type="Proteomes" id="UP000501534"/>
    </source>
</evidence>
<dbReference type="InterPro" id="IPR001867">
    <property type="entry name" value="OmpR/PhoB-type_DNA-bd"/>
</dbReference>
<evidence type="ECO:0000259" key="8">
    <source>
        <dbReference type="PROSITE" id="PS50110"/>
    </source>
</evidence>
<feature type="domain" description="Response regulatory" evidence="8">
    <location>
        <begin position="8"/>
        <end position="121"/>
    </location>
</feature>
<dbReference type="InterPro" id="IPR016032">
    <property type="entry name" value="Sig_transdc_resp-reg_C-effctor"/>
</dbReference>
<dbReference type="EMBL" id="CP053069">
    <property type="protein sequence ID" value="QJR13031.1"/>
    <property type="molecule type" value="Genomic_DNA"/>
</dbReference>
<evidence type="ECO:0000256" key="1">
    <source>
        <dbReference type="ARBA" id="ARBA00022553"/>
    </source>
</evidence>
<dbReference type="GO" id="GO:0000156">
    <property type="term" value="F:phosphorelay response regulator activity"/>
    <property type="evidence" value="ECO:0007669"/>
    <property type="project" value="TreeGrafter"/>
</dbReference>
<dbReference type="AlphaFoldDB" id="A0A6M4H0K9"/>
<evidence type="ECO:0000256" key="4">
    <source>
        <dbReference type="ARBA" id="ARBA00023125"/>
    </source>
</evidence>
<dbReference type="PANTHER" id="PTHR48111:SF59">
    <property type="entry name" value="TRANSCRIPTIONAL REGULATORY PROTEIN BAER"/>
    <property type="match status" value="1"/>
</dbReference>
<evidence type="ECO:0000256" key="7">
    <source>
        <dbReference type="PROSITE-ProRule" id="PRU01091"/>
    </source>
</evidence>
<gene>
    <name evidence="10" type="primary">baeR_2</name>
    <name evidence="10" type="ORF">DSM104443_04125</name>
</gene>
<dbReference type="PROSITE" id="PS51755">
    <property type="entry name" value="OMPR_PHOB"/>
    <property type="match status" value="1"/>
</dbReference>
<sequence>MTRPAAPFVLVVEDEPKLASLVVDYLHASGFEAHHVADGRDVLAAIVERKPDIVLLDLMLPGRSGLEVFKDIRARADIPIVMVTALVEEVDRLIGLELGADDYVCKPFSPRELIARVKMVLRRAARAEPTATPGLTLDESRYEARLDGESLDLTPVEFRLLKMLASNPGRIFPRDTLLDGLYADHRVVADRTVDSHVKNLRRKLSRVRPEEDLVHSVYGVGYKLDI</sequence>
<keyword evidence="2" id="KW-0902">Two-component regulatory system</keyword>
<dbReference type="GO" id="GO:0032993">
    <property type="term" value="C:protein-DNA complex"/>
    <property type="evidence" value="ECO:0007669"/>
    <property type="project" value="TreeGrafter"/>
</dbReference>
<feature type="domain" description="OmpR/PhoB-type" evidence="9">
    <location>
        <begin position="127"/>
        <end position="226"/>
    </location>
</feature>
<evidence type="ECO:0000313" key="10">
    <source>
        <dbReference type="EMBL" id="QJR13031.1"/>
    </source>
</evidence>
<dbReference type="PROSITE" id="PS50110">
    <property type="entry name" value="RESPONSE_REGULATORY"/>
    <property type="match status" value="1"/>
</dbReference>
<dbReference type="Pfam" id="PF00072">
    <property type="entry name" value="Response_reg"/>
    <property type="match status" value="1"/>
</dbReference>
<dbReference type="InterPro" id="IPR039420">
    <property type="entry name" value="WalR-like"/>
</dbReference>
<keyword evidence="1 6" id="KW-0597">Phosphoprotein</keyword>
<dbReference type="FunFam" id="3.40.50.2300:FF:000001">
    <property type="entry name" value="DNA-binding response regulator PhoB"/>
    <property type="match status" value="1"/>
</dbReference>
<organism evidence="10 11">
    <name type="scientific">Usitatibacter rugosus</name>
    <dbReference type="NCBI Taxonomy" id="2732067"/>
    <lineage>
        <taxon>Bacteria</taxon>
        <taxon>Pseudomonadati</taxon>
        <taxon>Pseudomonadota</taxon>
        <taxon>Betaproteobacteria</taxon>
        <taxon>Nitrosomonadales</taxon>
        <taxon>Usitatibacteraceae</taxon>
        <taxon>Usitatibacter</taxon>
    </lineage>
</organism>
<dbReference type="Gene3D" id="6.10.250.690">
    <property type="match status" value="1"/>
</dbReference>
<dbReference type="Gene3D" id="3.40.50.2300">
    <property type="match status" value="1"/>
</dbReference>
<dbReference type="KEGG" id="uru:DSM104443_04125"/>
<dbReference type="SUPFAM" id="SSF52172">
    <property type="entry name" value="CheY-like"/>
    <property type="match status" value="1"/>
</dbReference>
<keyword evidence="11" id="KW-1185">Reference proteome</keyword>
<dbReference type="InterPro" id="IPR011006">
    <property type="entry name" value="CheY-like_superfamily"/>
</dbReference>
<dbReference type="GO" id="GO:0000976">
    <property type="term" value="F:transcription cis-regulatory region binding"/>
    <property type="evidence" value="ECO:0007669"/>
    <property type="project" value="TreeGrafter"/>
</dbReference>
<dbReference type="SMART" id="SM00862">
    <property type="entry name" value="Trans_reg_C"/>
    <property type="match status" value="1"/>
</dbReference>
<proteinExistence type="predicted"/>
<evidence type="ECO:0000256" key="6">
    <source>
        <dbReference type="PROSITE-ProRule" id="PRU00169"/>
    </source>
</evidence>
<feature type="modified residue" description="4-aspartylphosphate" evidence="6">
    <location>
        <position position="57"/>
    </location>
</feature>
<keyword evidence="3" id="KW-0805">Transcription regulation</keyword>
<dbReference type="GO" id="GO:0006355">
    <property type="term" value="P:regulation of DNA-templated transcription"/>
    <property type="evidence" value="ECO:0007669"/>
    <property type="project" value="InterPro"/>
</dbReference>
<evidence type="ECO:0000256" key="2">
    <source>
        <dbReference type="ARBA" id="ARBA00023012"/>
    </source>
</evidence>
<dbReference type="GO" id="GO:0005829">
    <property type="term" value="C:cytosol"/>
    <property type="evidence" value="ECO:0007669"/>
    <property type="project" value="TreeGrafter"/>
</dbReference>
<dbReference type="SMART" id="SM00448">
    <property type="entry name" value="REC"/>
    <property type="match status" value="1"/>
</dbReference>
<evidence type="ECO:0000256" key="5">
    <source>
        <dbReference type="ARBA" id="ARBA00023163"/>
    </source>
</evidence>
<dbReference type="RefSeq" id="WP_171095760.1">
    <property type="nucleotide sequence ID" value="NZ_CP053069.1"/>
</dbReference>
<dbReference type="SUPFAM" id="SSF46894">
    <property type="entry name" value="C-terminal effector domain of the bipartite response regulators"/>
    <property type="match status" value="1"/>
</dbReference>
<accession>A0A6M4H0K9</accession>
<dbReference type="CDD" id="cd00383">
    <property type="entry name" value="trans_reg_C"/>
    <property type="match status" value="1"/>
</dbReference>
<dbReference type="PANTHER" id="PTHR48111">
    <property type="entry name" value="REGULATOR OF RPOS"/>
    <property type="match status" value="1"/>
</dbReference>
<dbReference type="Pfam" id="PF00486">
    <property type="entry name" value="Trans_reg_C"/>
    <property type="match status" value="1"/>
</dbReference>
<name>A0A6M4H0K9_9PROT</name>
<protein>
    <submittedName>
        <fullName evidence="10">Transcriptional regulatory protein BaeR</fullName>
    </submittedName>
</protein>
<dbReference type="Gene3D" id="1.10.10.10">
    <property type="entry name" value="Winged helix-like DNA-binding domain superfamily/Winged helix DNA-binding domain"/>
    <property type="match status" value="1"/>
</dbReference>
<dbReference type="InterPro" id="IPR036388">
    <property type="entry name" value="WH-like_DNA-bd_sf"/>
</dbReference>
<keyword evidence="4 7" id="KW-0238">DNA-binding</keyword>